<dbReference type="AlphaFoldDB" id="A0ABD3QAC0"/>
<organism evidence="1 2">
    <name type="scientific">Cyclotella cryptica</name>
    <dbReference type="NCBI Taxonomy" id="29204"/>
    <lineage>
        <taxon>Eukaryota</taxon>
        <taxon>Sar</taxon>
        <taxon>Stramenopiles</taxon>
        <taxon>Ochrophyta</taxon>
        <taxon>Bacillariophyta</taxon>
        <taxon>Coscinodiscophyceae</taxon>
        <taxon>Thalassiosirophycidae</taxon>
        <taxon>Stephanodiscales</taxon>
        <taxon>Stephanodiscaceae</taxon>
        <taxon>Cyclotella</taxon>
    </lineage>
</organism>
<dbReference type="Gene3D" id="3.40.50.10860">
    <property type="entry name" value="Leucine Dehydrogenase, chain A, domain 1"/>
    <property type="match status" value="1"/>
</dbReference>
<dbReference type="InterPro" id="IPR046346">
    <property type="entry name" value="Aminoacid_DH-like_N_sf"/>
</dbReference>
<dbReference type="SUPFAM" id="SSF51735">
    <property type="entry name" value="NAD(P)-binding Rossmann-fold domains"/>
    <property type="match status" value="1"/>
</dbReference>
<accession>A0ABD3QAC0</accession>
<dbReference type="Gene3D" id="3.40.50.720">
    <property type="entry name" value="NAD(P)-binding Rossmann-like Domain"/>
    <property type="match status" value="1"/>
</dbReference>
<dbReference type="SUPFAM" id="SSF53223">
    <property type="entry name" value="Aminoacid dehydrogenase-like, N-terminal domain"/>
    <property type="match status" value="1"/>
</dbReference>
<name>A0ABD3QAC0_9STRA</name>
<gene>
    <name evidence="1" type="ORF">HJC23_000725</name>
</gene>
<sequence length="676" mass="75709">MKVLLVKYRGEYGAIAQTERGYCGGCKGWWIVLFGSAIGEELEPSQPIRTSFGEKWCLSSVQEVTDDSDDPTDDPNTLVVTEVTTLAKIVFAKTIFFSELRVLQVSKISPQSNSANSPVRSCEKLPIHYFLLALCGVDPPSCQRQESTVHLLYGAMSIGVIVSQRFLRRQSRLYAVYSAMANAGADSRSLQVRGVNSSASSTRKIHQGTLNSGIEHVYNKPTICRQNYRQGDFWQRNKCYHHSQRCSNILASTPDNVVSDPEYLTLVTQTAEKMRHSVRKYIAEYSGNVHVNETHEKHRISSSTLSQDTSCNNTPPPIKLVGILATTSRHQGCHEENSGIDRHGNETYSEQISAICAADGILYEPWRVPPTQVALERAIHHANERLDVHGILVFYPVFDKLIDEEYRSVGNNGRQTSTRGPMKCEVTGVYYKSMDDYFRDLVLPEKDVEGYHRKSLRVRNPECRNEDEQLILECASPMNSTHTGHAKEDNYGPIYPCTALAVFRILESFLTTNSPTDGSAHRLSKCSAFANMTMTIINRSEVFGLPLATMLSNQGATIYSVDKNSILQFQPDGKIRRQHSTVTIKQCTRRSSVIVSGVPSEDFTIPTDWIPDHAIVINVANVCNFDEGTLLTEKEGITYVPHVGRVTVAALESNLICLHRNYHSSLRHKTRNNHET</sequence>
<evidence type="ECO:0000313" key="1">
    <source>
        <dbReference type="EMBL" id="KAL3796972.1"/>
    </source>
</evidence>
<keyword evidence="2" id="KW-1185">Reference proteome</keyword>
<protein>
    <submittedName>
        <fullName evidence="1">Uncharacterized protein</fullName>
    </submittedName>
</protein>
<dbReference type="InterPro" id="IPR036291">
    <property type="entry name" value="NAD(P)-bd_dom_sf"/>
</dbReference>
<comment type="caution">
    <text evidence="1">The sequence shown here is derived from an EMBL/GenBank/DDBJ whole genome shotgun (WGS) entry which is preliminary data.</text>
</comment>
<reference evidence="1 2" key="1">
    <citation type="journal article" date="2020" name="G3 (Bethesda)">
        <title>Improved Reference Genome for Cyclotella cryptica CCMP332, a Model for Cell Wall Morphogenesis, Salinity Adaptation, and Lipid Production in Diatoms (Bacillariophyta).</title>
        <authorList>
            <person name="Roberts W.R."/>
            <person name="Downey K.M."/>
            <person name="Ruck E.C."/>
            <person name="Traller J.C."/>
            <person name="Alverson A.J."/>
        </authorList>
    </citation>
    <scope>NUCLEOTIDE SEQUENCE [LARGE SCALE GENOMIC DNA]</scope>
    <source>
        <strain evidence="1 2">CCMP332</strain>
    </source>
</reference>
<dbReference type="PANTHER" id="PTHR48099:SF3">
    <property type="entry name" value="METHYLENETETRAHYDROFOLATE DEHYDROGENASE [NAD(+)]"/>
    <property type="match status" value="1"/>
</dbReference>
<proteinExistence type="predicted"/>
<dbReference type="PANTHER" id="PTHR48099">
    <property type="entry name" value="C-1-TETRAHYDROFOLATE SYNTHASE, CYTOPLASMIC-RELATED"/>
    <property type="match status" value="1"/>
</dbReference>
<evidence type="ECO:0000313" key="2">
    <source>
        <dbReference type="Proteomes" id="UP001516023"/>
    </source>
</evidence>
<dbReference type="Proteomes" id="UP001516023">
    <property type="component" value="Unassembled WGS sequence"/>
</dbReference>
<dbReference type="EMBL" id="JABMIG020000058">
    <property type="protein sequence ID" value="KAL3796972.1"/>
    <property type="molecule type" value="Genomic_DNA"/>
</dbReference>